<name>A0AAN7Z0B6_9PEZI</name>
<gene>
    <name evidence="1" type="ORF">RRF57_008043</name>
</gene>
<reference evidence="1 2" key="1">
    <citation type="submission" date="2023-10" db="EMBL/GenBank/DDBJ databases">
        <title>Draft genome sequence of Xylaria bambusicola isolate GMP-LS, the root and basal stem rot pathogen of sugarcane in Indonesia.</title>
        <authorList>
            <person name="Selvaraj P."/>
            <person name="Muralishankar V."/>
            <person name="Muruganantham S."/>
            <person name="Sp S."/>
            <person name="Haryani S."/>
            <person name="Lau K.J.X."/>
            <person name="Naqvi N.I."/>
        </authorList>
    </citation>
    <scope>NUCLEOTIDE SEQUENCE [LARGE SCALE GENOMIC DNA]</scope>
    <source>
        <strain evidence="1">GMP-LS</strain>
    </source>
</reference>
<dbReference type="Proteomes" id="UP001305414">
    <property type="component" value="Unassembled WGS sequence"/>
</dbReference>
<sequence length="82" mass="8649">MSALPSFTATALPPELPPAEYFSSGCALWTDSKADVVECVPIPNSSIPAFPTTSMPWLRSCVTMVAAKGISVPARMLEAHVV</sequence>
<accession>A0AAN7Z0B6</accession>
<protein>
    <submittedName>
        <fullName evidence="1">Uncharacterized protein</fullName>
    </submittedName>
</protein>
<evidence type="ECO:0000313" key="1">
    <source>
        <dbReference type="EMBL" id="KAK5632330.1"/>
    </source>
</evidence>
<organism evidence="1 2">
    <name type="scientific">Xylaria bambusicola</name>
    <dbReference type="NCBI Taxonomy" id="326684"/>
    <lineage>
        <taxon>Eukaryota</taxon>
        <taxon>Fungi</taxon>
        <taxon>Dikarya</taxon>
        <taxon>Ascomycota</taxon>
        <taxon>Pezizomycotina</taxon>
        <taxon>Sordariomycetes</taxon>
        <taxon>Xylariomycetidae</taxon>
        <taxon>Xylariales</taxon>
        <taxon>Xylariaceae</taxon>
        <taxon>Xylaria</taxon>
    </lineage>
</organism>
<dbReference type="EMBL" id="JAWHQM010000024">
    <property type="protein sequence ID" value="KAK5632330.1"/>
    <property type="molecule type" value="Genomic_DNA"/>
</dbReference>
<evidence type="ECO:0000313" key="2">
    <source>
        <dbReference type="Proteomes" id="UP001305414"/>
    </source>
</evidence>
<keyword evidence="2" id="KW-1185">Reference proteome</keyword>
<comment type="caution">
    <text evidence="1">The sequence shown here is derived from an EMBL/GenBank/DDBJ whole genome shotgun (WGS) entry which is preliminary data.</text>
</comment>
<proteinExistence type="predicted"/>
<dbReference type="AlphaFoldDB" id="A0AAN7Z0B6"/>